<dbReference type="NCBIfam" id="TIGR00797">
    <property type="entry name" value="matE"/>
    <property type="match status" value="1"/>
</dbReference>
<keyword evidence="6 7" id="KW-0472">Membrane</keyword>
<dbReference type="CDD" id="cd13147">
    <property type="entry name" value="MATE_MJ0709_like"/>
    <property type="match status" value="1"/>
</dbReference>
<feature type="transmembrane region" description="Helical" evidence="7">
    <location>
        <begin position="439"/>
        <end position="459"/>
    </location>
</feature>
<dbReference type="InterPro" id="IPR002528">
    <property type="entry name" value="MATE_fam"/>
</dbReference>
<feature type="transmembrane region" description="Helical" evidence="7">
    <location>
        <begin position="35"/>
        <end position="56"/>
    </location>
</feature>
<dbReference type="InterPro" id="IPR048279">
    <property type="entry name" value="MdtK-like"/>
</dbReference>
<feature type="transmembrane region" description="Helical" evidence="7">
    <location>
        <begin position="154"/>
        <end position="174"/>
    </location>
</feature>
<evidence type="ECO:0000256" key="4">
    <source>
        <dbReference type="ARBA" id="ARBA00022692"/>
    </source>
</evidence>
<keyword evidence="3" id="KW-1003">Cell membrane</keyword>
<dbReference type="Proteomes" id="UP001042704">
    <property type="component" value="Chromosome"/>
</dbReference>
<keyword evidence="2" id="KW-0813">Transport</keyword>
<evidence type="ECO:0000313" key="9">
    <source>
        <dbReference type="Proteomes" id="UP001042704"/>
    </source>
</evidence>
<dbReference type="PANTHER" id="PTHR43549:SF2">
    <property type="entry name" value="MULTIDRUG RESISTANCE PROTEIN NORM-RELATED"/>
    <property type="match status" value="1"/>
</dbReference>
<dbReference type="Pfam" id="PF01554">
    <property type="entry name" value="MatE"/>
    <property type="match status" value="2"/>
</dbReference>
<protein>
    <submittedName>
        <fullName evidence="8">MATE family efflux transporter</fullName>
    </submittedName>
</protein>
<name>A0A8A3S6P1_9EURY</name>
<gene>
    <name evidence="8" type="ORF">RJ40_09980</name>
</gene>
<feature type="transmembrane region" description="Helical" evidence="7">
    <location>
        <begin position="298"/>
        <end position="325"/>
    </location>
</feature>
<feature type="transmembrane region" description="Helical" evidence="7">
    <location>
        <begin position="213"/>
        <end position="233"/>
    </location>
</feature>
<dbReference type="GeneID" id="76424701"/>
<feature type="transmembrane region" description="Helical" evidence="7">
    <location>
        <begin position="186"/>
        <end position="207"/>
    </location>
</feature>
<organism evidence="8 9">
    <name type="scientific">Methanofollis aquaemaris</name>
    <dbReference type="NCBI Taxonomy" id="126734"/>
    <lineage>
        <taxon>Archaea</taxon>
        <taxon>Methanobacteriati</taxon>
        <taxon>Methanobacteriota</taxon>
        <taxon>Stenosarchaea group</taxon>
        <taxon>Methanomicrobia</taxon>
        <taxon>Methanomicrobiales</taxon>
        <taxon>Methanomicrobiaceae</taxon>
        <taxon>Methanofollis</taxon>
    </lineage>
</organism>
<evidence type="ECO:0000256" key="6">
    <source>
        <dbReference type="ARBA" id="ARBA00023136"/>
    </source>
</evidence>
<evidence type="ECO:0000256" key="3">
    <source>
        <dbReference type="ARBA" id="ARBA00022475"/>
    </source>
</evidence>
<keyword evidence="5 7" id="KW-1133">Transmembrane helix</keyword>
<feature type="transmembrane region" description="Helical" evidence="7">
    <location>
        <begin position="112"/>
        <end position="134"/>
    </location>
</feature>
<evidence type="ECO:0000256" key="1">
    <source>
        <dbReference type="ARBA" id="ARBA00004651"/>
    </source>
</evidence>
<reference evidence="8" key="2">
    <citation type="submission" date="2019-02" db="EMBL/GenBank/DDBJ databases">
        <authorList>
            <person name="Chen S.-C."/>
            <person name="Chien H.-H."/>
            <person name="Lai M.-C."/>
        </authorList>
    </citation>
    <scope>NUCLEOTIDE SEQUENCE</scope>
    <source>
        <strain evidence="8">N2F9704</strain>
    </source>
</reference>
<proteinExistence type="predicted"/>
<sequence>MIDSPITSDPDPKTTDHQSMITEGVAVLTGDPKKAIFKIAGPIMIAMLFQAIYNLADAVWVAGLGDDALAAVGFITPIFMILVGLGSGLGAGVTSAVSRRIGAEDRAGADNVTMHGIAIILFISAVVTLALLLFIEPLVLALGAGETARYAIEYGRIIFAGTVFILFADVLYAVFTAEGNTRRTMYACAGSAVLNIVLDPILIYGAGMGIAGAAWATLISMAFVCALLLYWLLVKKDTYVSIDWRRFSPERHTAMDIFAVGIPASLEFVLMSVAGIIINSLLVRVTGPDAVAVYTGGWRIIFFALIPFIAMSIAVVSVSGAAYGARKYDRLRVAHSFAVRSGILIGLGLSLLTWFLAPFISWIFTYSAESAHLAGGITAFLMTMCFFFPFIAPGMMSAGIFEGTGKGIFALAVEFLRNLVFIALAVWVLGVVLGFGEVGVWWGIVAGNILGGIVGYLWARLYISRLIRQGSPALTPTPQPDHEG</sequence>
<keyword evidence="9" id="KW-1185">Reference proteome</keyword>
<dbReference type="KEGG" id="maqe:RJ40_09980"/>
<feature type="transmembrane region" description="Helical" evidence="7">
    <location>
        <begin position="376"/>
        <end position="396"/>
    </location>
</feature>
<accession>A0A8A3S6P1</accession>
<evidence type="ECO:0000256" key="7">
    <source>
        <dbReference type="SAM" id="Phobius"/>
    </source>
</evidence>
<dbReference type="GO" id="GO:0042910">
    <property type="term" value="F:xenobiotic transmembrane transporter activity"/>
    <property type="evidence" value="ECO:0007669"/>
    <property type="project" value="InterPro"/>
</dbReference>
<dbReference type="GO" id="GO:0015297">
    <property type="term" value="F:antiporter activity"/>
    <property type="evidence" value="ECO:0007669"/>
    <property type="project" value="InterPro"/>
</dbReference>
<dbReference type="AlphaFoldDB" id="A0A8A3S6P1"/>
<dbReference type="GO" id="GO:0005886">
    <property type="term" value="C:plasma membrane"/>
    <property type="evidence" value="ECO:0007669"/>
    <property type="project" value="UniProtKB-SubCell"/>
</dbReference>
<dbReference type="RefSeq" id="WP_265580724.1">
    <property type="nucleotide sequence ID" value="NZ_CP036172.1"/>
</dbReference>
<dbReference type="PIRSF" id="PIRSF006603">
    <property type="entry name" value="DinF"/>
    <property type="match status" value="1"/>
</dbReference>
<dbReference type="PANTHER" id="PTHR43549">
    <property type="entry name" value="MULTIDRUG RESISTANCE PROTEIN YPNP-RELATED"/>
    <property type="match status" value="1"/>
</dbReference>
<evidence type="ECO:0000313" key="8">
    <source>
        <dbReference type="EMBL" id="QSZ67808.1"/>
    </source>
</evidence>
<evidence type="ECO:0000256" key="2">
    <source>
        <dbReference type="ARBA" id="ARBA00022448"/>
    </source>
</evidence>
<evidence type="ECO:0000256" key="5">
    <source>
        <dbReference type="ARBA" id="ARBA00022989"/>
    </source>
</evidence>
<dbReference type="InterPro" id="IPR052031">
    <property type="entry name" value="Membrane_Transporter-Flippase"/>
</dbReference>
<feature type="transmembrane region" description="Helical" evidence="7">
    <location>
        <begin position="408"/>
        <end position="433"/>
    </location>
</feature>
<feature type="transmembrane region" description="Helical" evidence="7">
    <location>
        <begin position="254"/>
        <end position="278"/>
    </location>
</feature>
<feature type="transmembrane region" description="Helical" evidence="7">
    <location>
        <begin position="337"/>
        <end position="364"/>
    </location>
</feature>
<comment type="subcellular location">
    <subcellularLocation>
        <location evidence="1">Cell membrane</location>
        <topology evidence="1">Multi-pass membrane protein</topology>
    </subcellularLocation>
</comment>
<reference evidence="8" key="1">
    <citation type="journal article" date="2001" name="Int. J. Syst. Evol. Microbiol.">
        <title>Methanofollis aquaemaris sp. nov., a methanogen isolated from an aquaculture fish pond.</title>
        <authorList>
            <person name="Lai M.C."/>
            <person name="Chen S.C."/>
        </authorList>
    </citation>
    <scope>NUCLEOTIDE SEQUENCE</scope>
    <source>
        <strain evidence="8">N2F9704</strain>
    </source>
</reference>
<keyword evidence="4 7" id="KW-0812">Transmembrane</keyword>
<feature type="transmembrane region" description="Helical" evidence="7">
    <location>
        <begin position="68"/>
        <end position="91"/>
    </location>
</feature>
<dbReference type="EMBL" id="CP036172">
    <property type="protein sequence ID" value="QSZ67808.1"/>
    <property type="molecule type" value="Genomic_DNA"/>
</dbReference>